<dbReference type="SUPFAM" id="SSF50104">
    <property type="entry name" value="Translation proteins SH3-like domain"/>
    <property type="match status" value="1"/>
</dbReference>
<dbReference type="VEuPathDB" id="FungiDB:BO97DRAFT_368247"/>
<name>A0A395I2G2_ASPHC</name>
<evidence type="ECO:0008006" key="6">
    <source>
        <dbReference type="Google" id="ProtNLM"/>
    </source>
</evidence>
<protein>
    <recommendedName>
        <fullName evidence="6">Mitochondrial ribosomal protein</fullName>
    </recommendedName>
</protein>
<dbReference type="GeneID" id="37196983"/>
<dbReference type="Pfam" id="PF01245">
    <property type="entry name" value="Ribosomal_L19"/>
    <property type="match status" value="1"/>
</dbReference>
<dbReference type="AlphaFoldDB" id="A0A395I2G2"/>
<organism evidence="4 5">
    <name type="scientific">Aspergillus homomorphus (strain CBS 101889)</name>
    <dbReference type="NCBI Taxonomy" id="1450537"/>
    <lineage>
        <taxon>Eukaryota</taxon>
        <taxon>Fungi</taxon>
        <taxon>Dikarya</taxon>
        <taxon>Ascomycota</taxon>
        <taxon>Pezizomycotina</taxon>
        <taxon>Eurotiomycetes</taxon>
        <taxon>Eurotiomycetidae</taxon>
        <taxon>Eurotiales</taxon>
        <taxon>Aspergillaceae</taxon>
        <taxon>Aspergillus</taxon>
        <taxon>Aspergillus subgen. Circumdati</taxon>
    </lineage>
</organism>
<dbReference type="InterPro" id="IPR008991">
    <property type="entry name" value="Translation_prot_SH3-like_sf"/>
</dbReference>
<accession>A0A395I2G2</accession>
<sequence>MANSSSILQQLGCVRSLFTTTTSRSTTLQTPMVGRRMLSTVYSAKPDPIPFPKGLPDQFYSQIPKRMRPDLAPKKLKIVPPPPAPQCKDAVAAVTQAQLKTLDPSGKRMRLFDYRRYARSVKPGDIIRVTFKNGDPFAGLVLSIKLRGADTSVLLRNQLTRVGVEMSVKVFSPNVESVEIVQRSEKRKRRARLYYMRQPRHDMGSVENLVTNYLRQKRALAGKKDRGNKKR</sequence>
<dbReference type="Proteomes" id="UP000248961">
    <property type="component" value="Unassembled WGS sequence"/>
</dbReference>
<dbReference type="STRING" id="1450537.A0A395I2G2"/>
<keyword evidence="3" id="KW-0687">Ribonucleoprotein</keyword>
<dbReference type="RefSeq" id="XP_025551908.1">
    <property type="nucleotide sequence ID" value="XM_025692694.1"/>
</dbReference>
<dbReference type="Gene3D" id="2.30.30.790">
    <property type="match status" value="1"/>
</dbReference>
<evidence type="ECO:0000256" key="1">
    <source>
        <dbReference type="ARBA" id="ARBA00005781"/>
    </source>
</evidence>
<proteinExistence type="inferred from homology"/>
<dbReference type="PANTHER" id="PTHR15680:SF9">
    <property type="entry name" value="LARGE RIBOSOMAL SUBUNIT PROTEIN BL19M"/>
    <property type="match status" value="1"/>
</dbReference>
<evidence type="ECO:0000256" key="2">
    <source>
        <dbReference type="ARBA" id="ARBA00022980"/>
    </source>
</evidence>
<dbReference type="PANTHER" id="PTHR15680">
    <property type="entry name" value="RIBOSOMAL PROTEIN L19"/>
    <property type="match status" value="1"/>
</dbReference>
<dbReference type="GO" id="GO:0006412">
    <property type="term" value="P:translation"/>
    <property type="evidence" value="ECO:0007669"/>
    <property type="project" value="InterPro"/>
</dbReference>
<keyword evidence="5" id="KW-1185">Reference proteome</keyword>
<comment type="similarity">
    <text evidence="1">Belongs to the bacterial ribosomal protein bL19 family.</text>
</comment>
<evidence type="ECO:0000256" key="3">
    <source>
        <dbReference type="ARBA" id="ARBA00023274"/>
    </source>
</evidence>
<evidence type="ECO:0000313" key="4">
    <source>
        <dbReference type="EMBL" id="RAL12754.1"/>
    </source>
</evidence>
<reference evidence="4 5" key="1">
    <citation type="submission" date="2018-02" db="EMBL/GenBank/DDBJ databases">
        <title>The genomes of Aspergillus section Nigri reveals drivers in fungal speciation.</title>
        <authorList>
            <consortium name="DOE Joint Genome Institute"/>
            <person name="Vesth T.C."/>
            <person name="Nybo J."/>
            <person name="Theobald S."/>
            <person name="Brandl J."/>
            <person name="Frisvad J.C."/>
            <person name="Nielsen K.F."/>
            <person name="Lyhne E.K."/>
            <person name="Kogle M.E."/>
            <person name="Kuo A."/>
            <person name="Riley R."/>
            <person name="Clum A."/>
            <person name="Nolan M."/>
            <person name="Lipzen A."/>
            <person name="Salamov A."/>
            <person name="Henrissat B."/>
            <person name="Wiebenga A."/>
            <person name="De vries R.P."/>
            <person name="Grigoriev I.V."/>
            <person name="Mortensen U.H."/>
            <person name="Andersen M.R."/>
            <person name="Baker S.E."/>
        </authorList>
    </citation>
    <scope>NUCLEOTIDE SEQUENCE [LARGE SCALE GENOMIC DNA]</scope>
    <source>
        <strain evidence="4 5">CBS 101889</strain>
    </source>
</reference>
<dbReference type="OrthoDB" id="432645at2759"/>
<evidence type="ECO:0000313" key="5">
    <source>
        <dbReference type="Proteomes" id="UP000248961"/>
    </source>
</evidence>
<dbReference type="InterPro" id="IPR038657">
    <property type="entry name" value="Ribosomal_bL19_sf"/>
</dbReference>
<dbReference type="GO" id="GO:0003735">
    <property type="term" value="F:structural constituent of ribosome"/>
    <property type="evidence" value="ECO:0007669"/>
    <property type="project" value="InterPro"/>
</dbReference>
<dbReference type="EMBL" id="KZ824282">
    <property type="protein sequence ID" value="RAL12754.1"/>
    <property type="molecule type" value="Genomic_DNA"/>
</dbReference>
<dbReference type="GO" id="GO:0005762">
    <property type="term" value="C:mitochondrial large ribosomal subunit"/>
    <property type="evidence" value="ECO:0007669"/>
    <property type="project" value="TreeGrafter"/>
</dbReference>
<gene>
    <name evidence="4" type="ORF">BO97DRAFT_368247</name>
</gene>
<keyword evidence="2" id="KW-0689">Ribosomal protein</keyword>
<dbReference type="InterPro" id="IPR001857">
    <property type="entry name" value="Ribosomal_bL19"/>
</dbReference>